<evidence type="ECO:0000256" key="3">
    <source>
        <dbReference type="PROSITE-ProRule" id="PRU00182"/>
    </source>
</evidence>
<keyword evidence="7" id="KW-0489">Methyltransferase</keyword>
<keyword evidence="5" id="KW-1133">Transmembrane helix</keyword>
<dbReference type="Pfam" id="PF01728">
    <property type="entry name" value="FtsJ"/>
    <property type="match status" value="1"/>
</dbReference>
<feature type="region of interest" description="Disordered" evidence="4">
    <location>
        <begin position="1"/>
        <end position="20"/>
    </location>
</feature>
<name>A0ABY5FZP5_9MICO</name>
<dbReference type="GO" id="GO:0032259">
    <property type="term" value="P:methylation"/>
    <property type="evidence" value="ECO:0007669"/>
    <property type="project" value="UniProtKB-KW"/>
</dbReference>
<dbReference type="InterPro" id="IPR002942">
    <property type="entry name" value="S4_RNA-bd"/>
</dbReference>
<dbReference type="SUPFAM" id="SSF55174">
    <property type="entry name" value="Alpha-L RNA-binding motif"/>
    <property type="match status" value="1"/>
</dbReference>
<evidence type="ECO:0000256" key="4">
    <source>
        <dbReference type="SAM" id="MobiDB-lite"/>
    </source>
</evidence>
<evidence type="ECO:0000256" key="5">
    <source>
        <dbReference type="SAM" id="Phobius"/>
    </source>
</evidence>
<dbReference type="InterPro" id="IPR004538">
    <property type="entry name" value="Hemolysin_A/TlyA"/>
</dbReference>
<evidence type="ECO:0000313" key="7">
    <source>
        <dbReference type="EMBL" id="UTT63810.1"/>
    </source>
</evidence>
<sequence length="298" mass="30894">MPLAPEPGNPAPSAREERAGAAPLRRLDLELVERGLARSRTAARAAIEAGRVSVGGRAIVKPAHPVAETAAIDVDGDDRYVSRAALKLVAALDASGIDARGMLALDLGASTGGFTQVLLERGARQVIALDVGHGQLAPELRADPRVVVVEGENARTLSAERLSAVSGIAERPDLVVGDLSFISLTLVLPAIVATVGAGVPVVLLIKPQFEAGRQGIREGIVRDAAVREDAIMAVLWAAGDVGLHASDLLSSPIVGTGGNHEYLVVFRPGVGVHPTEWRARAAELALAHVPDSRQKGSS</sequence>
<dbReference type="RefSeq" id="WP_255160933.1">
    <property type="nucleotide sequence ID" value="NZ_CP101497.1"/>
</dbReference>
<dbReference type="CDD" id="cd00165">
    <property type="entry name" value="S4"/>
    <property type="match status" value="1"/>
</dbReference>
<dbReference type="InterPro" id="IPR047048">
    <property type="entry name" value="TlyA"/>
</dbReference>
<feature type="transmembrane region" description="Helical" evidence="5">
    <location>
        <begin position="181"/>
        <end position="205"/>
    </location>
</feature>
<keyword evidence="7" id="KW-0808">Transferase</keyword>
<evidence type="ECO:0000256" key="1">
    <source>
        <dbReference type="ARBA" id="ARBA00022884"/>
    </source>
</evidence>
<dbReference type="InterPro" id="IPR036986">
    <property type="entry name" value="S4_RNA-bd_sf"/>
</dbReference>
<gene>
    <name evidence="7" type="ORF">NNL39_10550</name>
</gene>
<dbReference type="SUPFAM" id="SSF53335">
    <property type="entry name" value="S-adenosyl-L-methionine-dependent methyltransferases"/>
    <property type="match status" value="1"/>
</dbReference>
<comment type="similarity">
    <text evidence="2">Belongs to the TlyA family.</text>
</comment>
<keyword evidence="1 3" id="KW-0694">RNA-binding</keyword>
<dbReference type="GO" id="GO:0008168">
    <property type="term" value="F:methyltransferase activity"/>
    <property type="evidence" value="ECO:0007669"/>
    <property type="project" value="UniProtKB-KW"/>
</dbReference>
<keyword evidence="5" id="KW-0472">Membrane</keyword>
<dbReference type="Gene3D" id="3.40.50.150">
    <property type="entry name" value="Vaccinia Virus protein VP39"/>
    <property type="match status" value="1"/>
</dbReference>
<dbReference type="EMBL" id="CP101497">
    <property type="protein sequence ID" value="UTT63810.1"/>
    <property type="molecule type" value="Genomic_DNA"/>
</dbReference>
<dbReference type="PROSITE" id="PS50889">
    <property type="entry name" value="S4"/>
    <property type="match status" value="1"/>
</dbReference>
<dbReference type="Proteomes" id="UP001060039">
    <property type="component" value="Chromosome"/>
</dbReference>
<keyword evidence="8" id="KW-1185">Reference proteome</keyword>
<evidence type="ECO:0000313" key="8">
    <source>
        <dbReference type="Proteomes" id="UP001060039"/>
    </source>
</evidence>
<reference evidence="7" key="1">
    <citation type="submission" date="2022-07" db="EMBL/GenBank/DDBJ databases">
        <title>Taxonomic analysis of Microcella humidisoli nov. sp., isolated from riverside soil.</title>
        <authorList>
            <person name="Molina K.M."/>
            <person name="Kim S.B."/>
        </authorList>
    </citation>
    <scope>NUCLEOTIDE SEQUENCE</scope>
    <source>
        <strain evidence="7">MMS21-STM10</strain>
    </source>
</reference>
<dbReference type="InterPro" id="IPR002877">
    <property type="entry name" value="RNA_MeTrfase_FtsJ_dom"/>
</dbReference>
<dbReference type="InterPro" id="IPR029063">
    <property type="entry name" value="SAM-dependent_MTases_sf"/>
</dbReference>
<keyword evidence="5" id="KW-0812">Transmembrane</keyword>
<dbReference type="Pfam" id="PF01479">
    <property type="entry name" value="S4"/>
    <property type="match status" value="1"/>
</dbReference>
<dbReference type="SMART" id="SM00363">
    <property type="entry name" value="S4"/>
    <property type="match status" value="1"/>
</dbReference>
<dbReference type="PIRSF" id="PIRSF005578">
    <property type="entry name" value="TlyA"/>
    <property type="match status" value="1"/>
</dbReference>
<organism evidence="7 8">
    <name type="scientific">Microcella humidisoli</name>
    <dbReference type="NCBI Taxonomy" id="2963406"/>
    <lineage>
        <taxon>Bacteria</taxon>
        <taxon>Bacillati</taxon>
        <taxon>Actinomycetota</taxon>
        <taxon>Actinomycetes</taxon>
        <taxon>Micrococcales</taxon>
        <taxon>Microbacteriaceae</taxon>
        <taxon>Microcella</taxon>
    </lineage>
</organism>
<feature type="compositionally biased region" description="Pro residues" evidence="4">
    <location>
        <begin position="1"/>
        <end position="10"/>
    </location>
</feature>
<feature type="domain" description="RNA-binding S4" evidence="6">
    <location>
        <begin position="25"/>
        <end position="89"/>
    </location>
</feature>
<accession>A0ABY5FZP5</accession>
<evidence type="ECO:0000256" key="2">
    <source>
        <dbReference type="ARBA" id="ARBA00029460"/>
    </source>
</evidence>
<evidence type="ECO:0000259" key="6">
    <source>
        <dbReference type="SMART" id="SM00363"/>
    </source>
</evidence>
<dbReference type="CDD" id="cd02440">
    <property type="entry name" value="AdoMet_MTases"/>
    <property type="match status" value="1"/>
</dbReference>
<dbReference type="PANTHER" id="PTHR32319">
    <property type="entry name" value="BACTERIAL HEMOLYSIN-LIKE PROTEIN"/>
    <property type="match status" value="1"/>
</dbReference>
<dbReference type="Gene3D" id="3.10.290.10">
    <property type="entry name" value="RNA-binding S4 domain"/>
    <property type="match status" value="1"/>
</dbReference>
<proteinExistence type="inferred from homology"/>
<dbReference type="PANTHER" id="PTHR32319:SF0">
    <property type="entry name" value="BACTERIAL HEMOLYSIN-LIKE PROTEIN"/>
    <property type="match status" value="1"/>
</dbReference>
<protein>
    <submittedName>
        <fullName evidence="7">TlyA family RNA methyltransferase</fullName>
    </submittedName>
</protein>